<dbReference type="Pfam" id="PF25788">
    <property type="entry name" value="Ig_Rha78A_N"/>
    <property type="match status" value="1"/>
</dbReference>
<evidence type="ECO:0000259" key="6">
    <source>
        <dbReference type="Pfam" id="PF17389"/>
    </source>
</evidence>
<dbReference type="STRING" id="1299998.AUL39_07910"/>
<accession>A0A100YUW7</accession>
<dbReference type="Gene3D" id="2.60.420.10">
    <property type="entry name" value="Maltose phosphorylase, domain 3"/>
    <property type="match status" value="1"/>
</dbReference>
<organism evidence="8 9">
    <name type="scientific">Tractidigestivibacter scatoligenes</name>
    <name type="common">Olsenella scatoligenes</name>
    <dbReference type="NCBI Taxonomy" id="1299998"/>
    <lineage>
        <taxon>Bacteria</taxon>
        <taxon>Bacillati</taxon>
        <taxon>Actinomycetota</taxon>
        <taxon>Coriobacteriia</taxon>
        <taxon>Coriobacteriales</taxon>
        <taxon>Atopobiaceae</taxon>
        <taxon>Tractidigestivibacter</taxon>
    </lineage>
</organism>
<sequence length="852" mass="94554">MLKLRRFACEDLETGCVTDEARPRFSFAFESDRQGASLREVVLEVNGWTWRGTDEVAVRYDGAPLSPCTVYQARVCATDDAGESAEGTLEFETGLLGGSWEAEWISDAAYRFDEKGVAPVPMVFKHAFSLGGKVRRARVYATALGIYDISLNGQRVGERYFAPGFTSYGSTLQYQTYDVTKRLGSSNELVVTVAGGWAVGPFSYTRKNRVTADRQALLLEVRVEYADGTTQVLGTGEDWQVTEDGPCRMACFYDGETYDARVSLDNVTWRPAAREALRVSPALVAEDGAPVRAHEVMRPVSCTKVGDELVYDFGQNFAGVVDLVVDGHESQTITVRHAEILKPDGTLNTDFLRTAKATLTYVCREGRQEFSPRLTYMGFRYVAVSGVDEGDIKICAHALYSDLRTTGEFGCSDERLNRLQQNIVWSSKSNLMDIPTDCPQRDERMGWTGDIAVFAPTACYNFDMGRFLRKWLRDLRSEQYRTGGIPVTVPAQGFGFPTTIPPMAVDFWGDACVLVPWALYQAEGDVEVLRENFDTMRRYVDACRFWARFGVGDYCYIWHTPAVLHFGDWVAPDVPKMGQWQARSKWTATASLQHTSALVARIAKILDEKDAAEKYGRLSARVARAYRNVFTDGHGRLKQEFQTAYVLPIQFGMLEGDELRAAVKRLSQLVEQGGYRIGTGFPGTPYILFALADNGEKDTAFQMLECTSCPSWLYEVVHGATTIWERWDGLDENGNCPIGDDGTDIMISYNHYASGAVGDFLYRRVAGLEQLEPGYRRSRVQPLVGGGLCSAHGAVETPYGRLASSWKLDGSSFSLEVEVPLGTTCEVVLPDGSTREVGCGSYAFSCEVEGAR</sequence>
<dbReference type="GO" id="GO:0005975">
    <property type="term" value="P:carbohydrate metabolic process"/>
    <property type="evidence" value="ECO:0007669"/>
    <property type="project" value="InterPro"/>
</dbReference>
<dbReference type="InterPro" id="IPR035398">
    <property type="entry name" value="Bac_rhamnosid_C"/>
</dbReference>
<dbReference type="InterPro" id="IPR012341">
    <property type="entry name" value="6hp_glycosidase-like_sf"/>
</dbReference>
<evidence type="ECO:0000313" key="9">
    <source>
        <dbReference type="Proteomes" id="UP000054078"/>
    </source>
</evidence>
<feature type="domain" description="Bacterial alpha-L-rhamnosidase N-terminal" evidence="5">
    <location>
        <begin position="133"/>
        <end position="295"/>
    </location>
</feature>
<dbReference type="Proteomes" id="UP000054078">
    <property type="component" value="Unassembled WGS sequence"/>
</dbReference>
<keyword evidence="3" id="KW-0378">Hydrolase</keyword>
<dbReference type="SUPFAM" id="SSF48208">
    <property type="entry name" value="Six-hairpin glycosidases"/>
    <property type="match status" value="1"/>
</dbReference>
<comment type="caution">
    <text evidence="8">The sequence shown here is derived from an EMBL/GenBank/DDBJ whole genome shotgun (WGS) entry which is preliminary data.</text>
</comment>
<dbReference type="AlphaFoldDB" id="A0A100YUW7"/>
<dbReference type="EC" id="3.2.1.40" evidence="2"/>
<dbReference type="Gene3D" id="1.50.10.10">
    <property type="match status" value="1"/>
</dbReference>
<dbReference type="EMBL" id="LOJF01000010">
    <property type="protein sequence ID" value="KUH58131.1"/>
    <property type="molecule type" value="Genomic_DNA"/>
</dbReference>
<dbReference type="InterPro" id="IPR035396">
    <property type="entry name" value="Bac_rhamnosid6H"/>
</dbReference>
<dbReference type="InterPro" id="IPR008902">
    <property type="entry name" value="Rhamnosid_concanavalin"/>
</dbReference>
<evidence type="ECO:0000313" key="8">
    <source>
        <dbReference type="EMBL" id="KUH58131.1"/>
    </source>
</evidence>
<evidence type="ECO:0000259" key="4">
    <source>
        <dbReference type="Pfam" id="PF05592"/>
    </source>
</evidence>
<dbReference type="InterPro" id="IPR013783">
    <property type="entry name" value="Ig-like_fold"/>
</dbReference>
<dbReference type="PANTHER" id="PTHR33307:SF6">
    <property type="entry name" value="ALPHA-RHAMNOSIDASE (EUROFUNG)-RELATED"/>
    <property type="match status" value="1"/>
</dbReference>
<dbReference type="Pfam" id="PF17389">
    <property type="entry name" value="Bac_rhamnosid6H"/>
    <property type="match status" value="1"/>
</dbReference>
<feature type="domain" description="Alpha-L-rhamnosidase six-hairpin glycosidase" evidence="6">
    <location>
        <begin position="405"/>
        <end position="765"/>
    </location>
</feature>
<comment type="catalytic activity">
    <reaction evidence="1">
        <text>Hydrolysis of terminal non-reducing alpha-L-rhamnose residues in alpha-L-rhamnosides.</text>
        <dbReference type="EC" id="3.2.1.40"/>
    </reaction>
</comment>
<feature type="domain" description="Alpha-L-rhamnosidase C-terminal" evidence="7">
    <location>
        <begin position="767"/>
        <end position="837"/>
    </location>
</feature>
<dbReference type="Pfam" id="PF17390">
    <property type="entry name" value="Bac_rhamnosid_C"/>
    <property type="match status" value="1"/>
</dbReference>
<dbReference type="PANTHER" id="PTHR33307">
    <property type="entry name" value="ALPHA-RHAMNOSIDASE (EUROFUNG)"/>
    <property type="match status" value="1"/>
</dbReference>
<dbReference type="PIRSF" id="PIRSF010631">
    <property type="entry name" value="A-rhamnsds"/>
    <property type="match status" value="1"/>
</dbReference>
<evidence type="ECO:0000256" key="1">
    <source>
        <dbReference type="ARBA" id="ARBA00001445"/>
    </source>
</evidence>
<keyword evidence="9" id="KW-1185">Reference proteome</keyword>
<evidence type="ECO:0000259" key="5">
    <source>
        <dbReference type="Pfam" id="PF08531"/>
    </source>
</evidence>
<dbReference type="InterPro" id="IPR016007">
    <property type="entry name" value="Alpha_rhamnosid"/>
</dbReference>
<dbReference type="InterPro" id="IPR013737">
    <property type="entry name" value="Bac_rhamnosid_N"/>
</dbReference>
<feature type="domain" description="Alpha-L-rhamnosidase concanavalin-like" evidence="4">
    <location>
        <begin position="307"/>
        <end position="389"/>
    </location>
</feature>
<dbReference type="GO" id="GO:0030596">
    <property type="term" value="F:alpha-L-rhamnosidase activity"/>
    <property type="evidence" value="ECO:0007669"/>
    <property type="project" value="UniProtKB-EC"/>
</dbReference>
<evidence type="ECO:0000256" key="2">
    <source>
        <dbReference type="ARBA" id="ARBA00012652"/>
    </source>
</evidence>
<gene>
    <name evidence="8" type="ORF">AUL39_07910</name>
</gene>
<dbReference type="Gene3D" id="2.60.120.260">
    <property type="entry name" value="Galactose-binding domain-like"/>
    <property type="match status" value="2"/>
</dbReference>
<dbReference type="Pfam" id="PF05592">
    <property type="entry name" value="Bac_rhamnosid"/>
    <property type="match status" value="1"/>
</dbReference>
<protein>
    <recommendedName>
        <fullName evidence="2">alpha-L-rhamnosidase</fullName>
        <ecNumber evidence="2">3.2.1.40</ecNumber>
    </recommendedName>
</protein>
<evidence type="ECO:0000259" key="7">
    <source>
        <dbReference type="Pfam" id="PF17390"/>
    </source>
</evidence>
<dbReference type="Pfam" id="PF08531">
    <property type="entry name" value="Bac_rhamnosid_N"/>
    <property type="match status" value="1"/>
</dbReference>
<evidence type="ECO:0000256" key="3">
    <source>
        <dbReference type="ARBA" id="ARBA00022801"/>
    </source>
</evidence>
<dbReference type="InterPro" id="IPR008928">
    <property type="entry name" value="6-hairpin_glycosidase_sf"/>
</dbReference>
<dbReference type="Gene3D" id="2.60.40.10">
    <property type="entry name" value="Immunoglobulins"/>
    <property type="match status" value="1"/>
</dbReference>
<reference evidence="8 9" key="1">
    <citation type="submission" date="2015-12" db="EMBL/GenBank/DDBJ databases">
        <title>Draft Genome Sequence of Olsenella scatoligenes SK9K4T; a Producer of 3-Methylindole- (skatole) and 4-Methylphenol- (p-cresol) Isolated from Pig Feces.</title>
        <authorList>
            <person name="Li X."/>
            <person name="Borg B."/>
            <person name="Canibe N."/>
        </authorList>
    </citation>
    <scope>NUCLEOTIDE SEQUENCE [LARGE SCALE GENOMIC DNA]</scope>
    <source>
        <strain evidence="8 9">SK9K4</strain>
    </source>
</reference>
<name>A0A100YUW7_TRASO</name>
<dbReference type="RefSeq" id="WP_059055060.1">
    <property type="nucleotide sequence ID" value="NZ_LOJF01000010.1"/>
</dbReference>
<proteinExistence type="predicted"/>
<dbReference type="OrthoDB" id="9761045at2"/>